<dbReference type="RefSeq" id="WP_173291153.1">
    <property type="nucleotide sequence ID" value="NZ_AP021888.1"/>
</dbReference>
<evidence type="ECO:0000313" key="3">
    <source>
        <dbReference type="Proteomes" id="UP000501466"/>
    </source>
</evidence>
<gene>
    <name evidence="2" type="ORF">THMIRHAT_10840</name>
</gene>
<keyword evidence="1" id="KW-1133">Transmembrane helix</keyword>
<organism evidence="2 3">
    <name type="scientific">Thiosulfativibrio zosterae</name>
    <dbReference type="NCBI Taxonomy" id="2675053"/>
    <lineage>
        <taxon>Bacteria</taxon>
        <taxon>Pseudomonadati</taxon>
        <taxon>Pseudomonadota</taxon>
        <taxon>Gammaproteobacteria</taxon>
        <taxon>Thiotrichales</taxon>
        <taxon>Piscirickettsiaceae</taxon>
        <taxon>Thiosulfativibrio</taxon>
    </lineage>
</organism>
<evidence type="ECO:0000256" key="1">
    <source>
        <dbReference type="SAM" id="Phobius"/>
    </source>
</evidence>
<feature type="transmembrane region" description="Helical" evidence="1">
    <location>
        <begin position="92"/>
        <end position="110"/>
    </location>
</feature>
<dbReference type="KEGG" id="tzo:THMIRHAT_10840"/>
<evidence type="ECO:0000313" key="2">
    <source>
        <dbReference type="EMBL" id="BBP43338.1"/>
    </source>
</evidence>
<sequence length="111" mass="12095">MLFFMLFITVASVAILIPVWVKTNRVIPQSSLLLAVTPFSLTLWVILASQGIGGQAPIHGLEMLGVALITLVATFLKLLVWDKDPAKVEKTFGWVLTASVVSVFAFRLLLA</sequence>
<proteinExistence type="predicted"/>
<dbReference type="EMBL" id="AP021888">
    <property type="protein sequence ID" value="BBP43338.1"/>
    <property type="molecule type" value="Genomic_DNA"/>
</dbReference>
<dbReference type="Proteomes" id="UP000501466">
    <property type="component" value="Chromosome"/>
</dbReference>
<reference evidence="3" key="1">
    <citation type="submission" date="2019-11" db="EMBL/GenBank/DDBJ databases">
        <title>Isolation and characterization of two novel species in the genus Thiomicrorhabdus.</title>
        <authorList>
            <person name="Mochizuki J."/>
            <person name="Kojima H."/>
            <person name="Fukui M."/>
        </authorList>
    </citation>
    <scope>NUCLEOTIDE SEQUENCE [LARGE SCALE GENOMIC DNA]</scope>
    <source>
        <strain evidence="3">AkT22</strain>
    </source>
</reference>
<keyword evidence="1" id="KW-0472">Membrane</keyword>
<feature type="transmembrane region" description="Helical" evidence="1">
    <location>
        <begin position="61"/>
        <end position="80"/>
    </location>
</feature>
<accession>A0A6F8PMP1</accession>
<keyword evidence="3" id="KW-1185">Reference proteome</keyword>
<dbReference type="AlphaFoldDB" id="A0A6F8PMP1"/>
<keyword evidence="1" id="KW-0812">Transmembrane</keyword>
<name>A0A6F8PMP1_9GAMM</name>
<protein>
    <submittedName>
        <fullName evidence="2">Uncharacterized protein</fullName>
    </submittedName>
</protein>
<feature type="transmembrane region" description="Helical" evidence="1">
    <location>
        <begin position="31"/>
        <end position="49"/>
    </location>
</feature>